<feature type="region of interest" description="Disordered" evidence="2">
    <location>
        <begin position="928"/>
        <end position="960"/>
    </location>
</feature>
<protein>
    <submittedName>
        <fullName evidence="5">Ankyrin repeat domain-containing protein 27-like</fullName>
    </submittedName>
</protein>
<dbReference type="GO" id="GO:0097422">
    <property type="term" value="C:tubular endosome"/>
    <property type="evidence" value="ECO:0007669"/>
    <property type="project" value="TreeGrafter"/>
</dbReference>
<keyword evidence="1" id="KW-0040">ANK repeat</keyword>
<dbReference type="RefSeq" id="XP_019641748.1">
    <property type="nucleotide sequence ID" value="XM_019786189.1"/>
</dbReference>
<dbReference type="SMART" id="SM00167">
    <property type="entry name" value="VPS9"/>
    <property type="match status" value="1"/>
</dbReference>
<feature type="compositionally biased region" description="Basic and acidic residues" evidence="2">
    <location>
        <begin position="1119"/>
        <end position="1131"/>
    </location>
</feature>
<sequence>MEMYDEDLGENVFFQNLRTKHTQLYEEAAFNRWMVCVPRQGTASRHQQNKEDFENHILRPVRDKDDVFLTANNKEVQVKGNTITTVKGFKELRNVLVLFEETFYNSSDQSYRVLCLDQFLEGRTESVQEPLLVSLQSLDDCTEYLWGRHGNHRTRRQVDQRVQHFIGSYHQLEGVSLRHTMDAANTLFVRAMQTALKDNNMGKIAKQSTIHMDNLKIAMETYVMHGVFNKVFNTISTFTAAQDAALNKVTRNLADVQLRDLGVRKEFWQSVPRARRELHGLNRFCSPLEKLLCVKRAITAITRPSPLHKRKESVTMSSDDLLPILVYLVIKADIPNWLANLRYLHNFRFSRPANDAFGFYLASLEAAIEHVKSGSVGVEEGSDQTLTSSPQWQAIQRQSSQDNSTILVLFEHIREGTVENVQDMLEVSTPDHTQLRTKMCHPLCSCDSCERLVSGRRNDPTAVTAYSRDDKGLTALHVAAIYGRADMIDLLVTKGGVVNATDYHGSTPLHLACQKGHQSAALLLLHFSADVRAQDNDGNTPLHLCCENGHEDCVKAVVYYDRSYVVLDINAANDNGDTPLHLAARWGYCNIVDTLLQNGASVEALNRKKQTSLDCAHNDTVSRVLLQALEDRRVQETEENFIKVARVTVSVYEWSRPIGWDASPPKPTRPDRRESGPLSINKLPTAVPQDSPQQQREKQVEKLLKAVADGDIEMVRYLLCVESSDEDEDVFDANASLCHPLCQCEKCHPVQKRTAVMSVDELSVNSANEGGFTSLHVAALHGHKDLALLLLRNGANVNGQNKAQRNTPLHIACQHNHVKIVSALLDHGAKCNVKDHNGCTPLYLSATAGNLQPAQLLIQKGANVNQTNQRGNTALHEAARWNYPELVSLLLEHGASAAIRNKTQLTALQYAHNEAVAELLRSHMEEKPADHVNLRPRARTPSGSAGSETSGVAGTNLPPGHSGPVGIKALFQAFDADDIKLSKQLGKEIKTFDKSKRLKKTITRDRSYPQLQLLAVEQTPPSAFSSGTWPPTEVDSATVTSPEAQDPMTGLDTHNTGPVEVTEKEMVEVPERDRNTDRRENEGTWQIQERITEVASPTRIREFLTSIASIRLVEADNSTSEHDTEDSHVSDIEGPSERGNTVKNIDENSSNLGHEGRNGEDASPKTPLQPKSGSNNGQTSALDNATVVLAENLMVEPPCSDVQTAREVLPDPSPQMTFAVKDMEELLSEAVEEDDCERREAEFVVTSVVEELVRNVDKPVVEDILDDVIESVLEQSACTSSSETQSFGMATSSDGLGESSLKEAQVFDESEKELQNMLSLIDNPSTNDTTTESSWEDIPAQPMTEELERTSTNEDVSPDVQNNQSEQLLHSENQVEHS</sequence>
<dbReference type="InterPro" id="IPR051248">
    <property type="entry name" value="UPF0507/Ank_repeat_27"/>
</dbReference>
<dbReference type="Pfam" id="PF13857">
    <property type="entry name" value="Ank_5"/>
    <property type="match status" value="1"/>
</dbReference>
<dbReference type="InterPro" id="IPR003123">
    <property type="entry name" value="VPS9"/>
</dbReference>
<feature type="compositionally biased region" description="Polar residues" evidence="2">
    <location>
        <begin position="1316"/>
        <end position="1333"/>
    </location>
</feature>
<dbReference type="CDD" id="cd22885">
    <property type="entry name" value="ANKRD27_zf1"/>
    <property type="match status" value="1"/>
</dbReference>
<feature type="region of interest" description="Disordered" evidence="2">
    <location>
        <begin position="660"/>
        <end position="697"/>
    </location>
</feature>
<dbReference type="FunFam" id="1.20.1050.80:FF:000013">
    <property type="entry name" value="Ankyrin repeat domain 27 (VPS9 domain)"/>
    <property type="match status" value="1"/>
</dbReference>
<dbReference type="PROSITE" id="PS50297">
    <property type="entry name" value="ANK_REP_REGION"/>
    <property type="match status" value="8"/>
</dbReference>
<dbReference type="GO" id="GO:0043005">
    <property type="term" value="C:neuron projection"/>
    <property type="evidence" value="ECO:0007669"/>
    <property type="project" value="TreeGrafter"/>
</dbReference>
<name>A0A6P4ZXZ2_BRABE</name>
<dbReference type="PROSITE" id="PS50088">
    <property type="entry name" value="ANK_REPEAT"/>
    <property type="match status" value="8"/>
</dbReference>
<feature type="region of interest" description="Disordered" evidence="2">
    <location>
        <begin position="1021"/>
        <end position="1056"/>
    </location>
</feature>
<dbReference type="PROSITE" id="PS51205">
    <property type="entry name" value="VPS9"/>
    <property type="match status" value="1"/>
</dbReference>
<dbReference type="SUPFAM" id="SSF48403">
    <property type="entry name" value="Ankyrin repeat"/>
    <property type="match status" value="2"/>
</dbReference>
<feature type="domain" description="VPS9" evidence="3">
    <location>
        <begin position="240"/>
        <end position="380"/>
    </location>
</feature>
<feature type="repeat" description="ANK" evidence="1">
    <location>
        <begin position="804"/>
        <end position="836"/>
    </location>
</feature>
<evidence type="ECO:0000259" key="3">
    <source>
        <dbReference type="PROSITE" id="PS51205"/>
    </source>
</evidence>
<dbReference type="GO" id="GO:0005769">
    <property type="term" value="C:early endosome"/>
    <property type="evidence" value="ECO:0007669"/>
    <property type="project" value="TreeGrafter"/>
</dbReference>
<dbReference type="PANTHER" id="PTHR24170">
    <property type="entry name" value="ANKYRIN REPEAT DOMAIN-CONTAINING PROTEIN 27"/>
    <property type="match status" value="1"/>
</dbReference>
<dbReference type="CDD" id="cd22886">
    <property type="entry name" value="ANKRD27_zf2"/>
    <property type="match status" value="1"/>
</dbReference>
<dbReference type="PRINTS" id="PR01415">
    <property type="entry name" value="ANKYRIN"/>
</dbReference>
<feature type="repeat" description="ANK" evidence="1">
    <location>
        <begin position="575"/>
        <end position="607"/>
    </location>
</feature>
<dbReference type="SMART" id="SM00248">
    <property type="entry name" value="ANK"/>
    <property type="match status" value="8"/>
</dbReference>
<dbReference type="Pfam" id="PF00023">
    <property type="entry name" value="Ank"/>
    <property type="match status" value="1"/>
</dbReference>
<dbReference type="Proteomes" id="UP000515135">
    <property type="component" value="Unplaced"/>
</dbReference>
<reference evidence="5" key="1">
    <citation type="submission" date="2025-08" db="UniProtKB">
        <authorList>
            <consortium name="RefSeq"/>
        </authorList>
    </citation>
    <scope>IDENTIFICATION</scope>
    <source>
        <tissue evidence="5">Gonad</tissue>
    </source>
</reference>
<evidence type="ECO:0000313" key="5">
    <source>
        <dbReference type="RefSeq" id="XP_019641748.1"/>
    </source>
</evidence>
<dbReference type="GO" id="GO:0005886">
    <property type="term" value="C:plasma membrane"/>
    <property type="evidence" value="ECO:0007669"/>
    <property type="project" value="TreeGrafter"/>
</dbReference>
<dbReference type="Pfam" id="PF12796">
    <property type="entry name" value="Ank_2"/>
    <property type="match status" value="2"/>
</dbReference>
<feature type="compositionally biased region" description="Polar residues" evidence="2">
    <location>
        <begin position="1169"/>
        <end position="1180"/>
    </location>
</feature>
<organism evidence="4 5">
    <name type="scientific">Branchiostoma belcheri</name>
    <name type="common">Amphioxus</name>
    <dbReference type="NCBI Taxonomy" id="7741"/>
    <lineage>
        <taxon>Eukaryota</taxon>
        <taxon>Metazoa</taxon>
        <taxon>Chordata</taxon>
        <taxon>Cephalochordata</taxon>
        <taxon>Leptocardii</taxon>
        <taxon>Amphioxiformes</taxon>
        <taxon>Branchiostomatidae</taxon>
        <taxon>Branchiostoma</taxon>
    </lineage>
</organism>
<dbReference type="Pfam" id="PF02204">
    <property type="entry name" value="VPS9"/>
    <property type="match status" value="1"/>
</dbReference>
<feature type="compositionally biased region" description="Polar residues" evidence="2">
    <location>
        <begin position="1277"/>
        <end position="1294"/>
    </location>
</feature>
<dbReference type="GO" id="GO:0045022">
    <property type="term" value="P:early endosome to late endosome transport"/>
    <property type="evidence" value="ECO:0007669"/>
    <property type="project" value="TreeGrafter"/>
</dbReference>
<dbReference type="GO" id="GO:0005770">
    <property type="term" value="C:late endosome"/>
    <property type="evidence" value="ECO:0007669"/>
    <property type="project" value="TreeGrafter"/>
</dbReference>
<feature type="compositionally biased region" description="Polar residues" evidence="2">
    <location>
        <begin position="1138"/>
        <end position="1152"/>
    </location>
</feature>
<dbReference type="OrthoDB" id="411646at2759"/>
<feature type="repeat" description="ANK" evidence="1">
    <location>
        <begin position="471"/>
        <end position="503"/>
    </location>
</feature>
<dbReference type="KEGG" id="bbel:109483210"/>
<accession>A0A6P4ZXZ2</accession>
<dbReference type="Gene3D" id="1.25.40.20">
    <property type="entry name" value="Ankyrin repeat-containing domain"/>
    <property type="match status" value="4"/>
</dbReference>
<dbReference type="InterPro" id="IPR036770">
    <property type="entry name" value="Ankyrin_rpt-contain_sf"/>
</dbReference>
<feature type="repeat" description="ANK" evidence="1">
    <location>
        <begin position="537"/>
        <end position="558"/>
    </location>
</feature>
<dbReference type="Gene3D" id="1.20.1050.80">
    <property type="entry name" value="VPS9 domain"/>
    <property type="match status" value="1"/>
</dbReference>
<keyword evidence="4" id="KW-1185">Reference proteome</keyword>
<feature type="region of interest" description="Disordered" evidence="2">
    <location>
        <begin position="1277"/>
        <end position="1378"/>
    </location>
</feature>
<evidence type="ECO:0000313" key="4">
    <source>
        <dbReference type="Proteomes" id="UP000515135"/>
    </source>
</evidence>
<feature type="repeat" description="ANK" evidence="1">
    <location>
        <begin position="870"/>
        <end position="902"/>
    </location>
</feature>
<evidence type="ECO:0000256" key="1">
    <source>
        <dbReference type="PROSITE-ProRule" id="PRU00023"/>
    </source>
</evidence>
<dbReference type="InterPro" id="IPR037191">
    <property type="entry name" value="VPS9_dom_sf"/>
</dbReference>
<dbReference type="GO" id="GO:0030133">
    <property type="term" value="C:transport vesicle"/>
    <property type="evidence" value="ECO:0007669"/>
    <property type="project" value="TreeGrafter"/>
</dbReference>
<gene>
    <name evidence="5" type="primary">LOC109483210</name>
</gene>
<dbReference type="SUPFAM" id="SSF109993">
    <property type="entry name" value="VPS9 domain"/>
    <property type="match status" value="1"/>
</dbReference>
<feature type="repeat" description="ANK" evidence="1">
    <location>
        <begin position="837"/>
        <end position="869"/>
    </location>
</feature>
<feature type="region of interest" description="Disordered" evidence="2">
    <location>
        <begin position="1115"/>
        <end position="1180"/>
    </location>
</feature>
<feature type="compositionally biased region" description="Polar residues" evidence="2">
    <location>
        <begin position="1021"/>
        <end position="1043"/>
    </location>
</feature>
<dbReference type="GO" id="GO:0005085">
    <property type="term" value="F:guanyl-nucleotide exchange factor activity"/>
    <property type="evidence" value="ECO:0007669"/>
    <property type="project" value="TreeGrafter"/>
</dbReference>
<dbReference type="InterPro" id="IPR002110">
    <property type="entry name" value="Ankyrin_rpt"/>
</dbReference>
<dbReference type="GeneID" id="109483210"/>
<dbReference type="PANTHER" id="PTHR24170:SF2">
    <property type="entry name" value="ANKYRIN REPEAT DOMAIN-CONTAINING PROTEIN 27"/>
    <property type="match status" value="1"/>
</dbReference>
<feature type="compositionally biased region" description="Polar residues" evidence="2">
    <location>
        <begin position="941"/>
        <end position="953"/>
    </location>
</feature>
<feature type="compositionally biased region" description="Basic and acidic residues" evidence="2">
    <location>
        <begin position="1154"/>
        <end position="1163"/>
    </location>
</feature>
<evidence type="ECO:0000256" key="2">
    <source>
        <dbReference type="SAM" id="MobiDB-lite"/>
    </source>
</evidence>
<feature type="repeat" description="ANK" evidence="1">
    <location>
        <begin position="504"/>
        <end position="536"/>
    </location>
</feature>
<proteinExistence type="predicted"/>
<feature type="compositionally biased region" description="Polar residues" evidence="2">
    <location>
        <begin position="1353"/>
        <end position="1372"/>
    </location>
</feature>
<dbReference type="GO" id="GO:0000149">
    <property type="term" value="F:SNARE binding"/>
    <property type="evidence" value="ECO:0007669"/>
    <property type="project" value="TreeGrafter"/>
</dbReference>
<feature type="repeat" description="ANK" evidence="1">
    <location>
        <begin position="770"/>
        <end position="802"/>
    </location>
</feature>
<dbReference type="GO" id="GO:0048812">
    <property type="term" value="P:neuron projection morphogenesis"/>
    <property type="evidence" value="ECO:0007669"/>
    <property type="project" value="TreeGrafter"/>
</dbReference>